<protein>
    <recommendedName>
        <fullName evidence="7">Lipase</fullName>
    </recommendedName>
</protein>
<feature type="domain" description="AB hydrolase-1" evidence="10">
    <location>
        <begin position="78"/>
        <end position="379"/>
    </location>
</feature>
<evidence type="ECO:0000313" key="11">
    <source>
        <dbReference type="EMBL" id="KAJ3658401.1"/>
    </source>
</evidence>
<dbReference type="SUPFAM" id="SSF53474">
    <property type="entry name" value="alpha/beta-Hydrolases"/>
    <property type="match status" value="1"/>
</dbReference>
<reference evidence="11" key="1">
    <citation type="journal article" date="2023" name="G3 (Bethesda)">
        <title>Whole genome assemblies of Zophobas morio and Tenebrio molitor.</title>
        <authorList>
            <person name="Kaur S."/>
            <person name="Stinson S.A."/>
            <person name="diCenzo G.C."/>
        </authorList>
    </citation>
    <scope>NUCLEOTIDE SEQUENCE</scope>
    <source>
        <strain evidence="11">QUZm001</strain>
    </source>
</reference>
<evidence type="ECO:0000313" key="12">
    <source>
        <dbReference type="Proteomes" id="UP001168821"/>
    </source>
</evidence>
<feature type="active site" description="Nucleophile" evidence="8">
    <location>
        <position position="172"/>
    </location>
</feature>
<keyword evidence="12" id="KW-1185">Reference proteome</keyword>
<dbReference type="InterPro" id="IPR025483">
    <property type="entry name" value="Lipase_euk"/>
</dbReference>
<evidence type="ECO:0000256" key="2">
    <source>
        <dbReference type="ARBA" id="ARBA00022729"/>
    </source>
</evidence>
<dbReference type="GO" id="GO:0016788">
    <property type="term" value="F:hydrolase activity, acting on ester bonds"/>
    <property type="evidence" value="ECO:0007669"/>
    <property type="project" value="InterPro"/>
</dbReference>
<evidence type="ECO:0000256" key="5">
    <source>
        <dbReference type="ARBA" id="ARBA00023098"/>
    </source>
</evidence>
<evidence type="ECO:0000256" key="1">
    <source>
        <dbReference type="ARBA" id="ARBA00010701"/>
    </source>
</evidence>
<evidence type="ECO:0000256" key="3">
    <source>
        <dbReference type="ARBA" id="ARBA00022801"/>
    </source>
</evidence>
<dbReference type="AlphaFoldDB" id="A0AA38MJF7"/>
<dbReference type="GO" id="GO:0016042">
    <property type="term" value="P:lipid catabolic process"/>
    <property type="evidence" value="ECO:0007669"/>
    <property type="project" value="UniProtKB-KW"/>
</dbReference>
<dbReference type="EMBL" id="JALNTZ010000003">
    <property type="protein sequence ID" value="KAJ3658401.1"/>
    <property type="molecule type" value="Genomic_DNA"/>
</dbReference>
<name>A0AA38MJF7_9CUCU</name>
<dbReference type="PIRSF" id="PIRSF000862">
    <property type="entry name" value="Steryl_ester_lip"/>
    <property type="match status" value="1"/>
</dbReference>
<keyword evidence="5" id="KW-0443">Lipid metabolism</keyword>
<organism evidence="11 12">
    <name type="scientific">Zophobas morio</name>
    <dbReference type="NCBI Taxonomy" id="2755281"/>
    <lineage>
        <taxon>Eukaryota</taxon>
        <taxon>Metazoa</taxon>
        <taxon>Ecdysozoa</taxon>
        <taxon>Arthropoda</taxon>
        <taxon>Hexapoda</taxon>
        <taxon>Insecta</taxon>
        <taxon>Pterygota</taxon>
        <taxon>Neoptera</taxon>
        <taxon>Endopterygota</taxon>
        <taxon>Coleoptera</taxon>
        <taxon>Polyphaga</taxon>
        <taxon>Cucujiformia</taxon>
        <taxon>Tenebrionidae</taxon>
        <taxon>Zophobas</taxon>
    </lineage>
</organism>
<comment type="similarity">
    <text evidence="1 7">Belongs to the AB hydrolase superfamily. Lipase family.</text>
</comment>
<dbReference type="Proteomes" id="UP001168821">
    <property type="component" value="Unassembled WGS sequence"/>
</dbReference>
<proteinExistence type="inferred from homology"/>
<dbReference type="Gene3D" id="3.40.50.1820">
    <property type="entry name" value="alpha/beta hydrolase"/>
    <property type="match status" value="1"/>
</dbReference>
<comment type="caution">
    <text evidence="11">The sequence shown here is derived from an EMBL/GenBank/DDBJ whole genome shotgun (WGS) entry which is preliminary data.</text>
</comment>
<feature type="active site" description="Charge relay system" evidence="8">
    <location>
        <position position="376"/>
    </location>
</feature>
<feature type="active site" description="Charge relay system" evidence="8">
    <location>
        <position position="345"/>
    </location>
</feature>
<dbReference type="FunFam" id="3.40.50.1820:FF:000057">
    <property type="entry name" value="Lipase"/>
    <property type="match status" value="1"/>
</dbReference>
<keyword evidence="6" id="KW-0325">Glycoprotein</keyword>
<evidence type="ECO:0000256" key="6">
    <source>
        <dbReference type="ARBA" id="ARBA00023180"/>
    </source>
</evidence>
<dbReference type="InterPro" id="IPR029058">
    <property type="entry name" value="AB_hydrolase_fold"/>
</dbReference>
<dbReference type="PANTHER" id="PTHR11005">
    <property type="entry name" value="LYSOSOMAL ACID LIPASE-RELATED"/>
    <property type="match status" value="1"/>
</dbReference>
<gene>
    <name evidence="11" type="ORF">Zmor_010140</name>
</gene>
<keyword evidence="4 7" id="KW-0442">Lipid degradation</keyword>
<evidence type="ECO:0000256" key="8">
    <source>
        <dbReference type="PIRSR" id="PIRSR000862-1"/>
    </source>
</evidence>
<evidence type="ECO:0000256" key="9">
    <source>
        <dbReference type="SAM" id="SignalP"/>
    </source>
</evidence>
<sequence length="400" mass="45886">MINKNISFVCAVVVSVVLVEIFNSTKPKHPYAGLNIEQLVTKYEYPIEKHEVETDDGYILSIHRIPHGPEKTPTKRTPVLFMHGFTQSATDFINLGPNKALSFLLVDKGYDVWLGNARGTTWSRKHKFLNPNKDKQFWDYSLDEIGYYDVPAFIDYISEVTGADSLHYVGYSQGTTVFFILGSDKPEYMKKIKLMTALAPAMFLKDPAGPVGVLIRFRMIMDWFLDIFNFLDVLSENSFISSYLRHICNEHSLFVELCLHHTFLLHGYSYEQINKTELSVLYSNTPAGASPRQVKHIAQLIDSGVFSRYDFGKEENLRKYGQKRPPAYDVLKVNAPIALYYSSNDWVINVKNVEKISRTLPNVVKSYKVPLEAFNHNDFIYAKNVVDLLYAEVVNEILKY</sequence>
<keyword evidence="2 9" id="KW-0732">Signal</keyword>
<evidence type="ECO:0000256" key="4">
    <source>
        <dbReference type="ARBA" id="ARBA00022963"/>
    </source>
</evidence>
<dbReference type="Pfam" id="PF00561">
    <property type="entry name" value="Abhydrolase_1"/>
    <property type="match status" value="1"/>
</dbReference>
<feature type="signal peptide" evidence="9">
    <location>
        <begin position="1"/>
        <end position="27"/>
    </location>
</feature>
<evidence type="ECO:0000256" key="7">
    <source>
        <dbReference type="PIRNR" id="PIRNR000862"/>
    </source>
</evidence>
<keyword evidence="3 7" id="KW-0378">Hydrolase</keyword>
<accession>A0AA38MJF7</accession>
<evidence type="ECO:0000259" key="10">
    <source>
        <dbReference type="Pfam" id="PF00561"/>
    </source>
</evidence>
<dbReference type="InterPro" id="IPR000073">
    <property type="entry name" value="AB_hydrolase_1"/>
</dbReference>
<feature type="chain" id="PRO_5041252758" description="Lipase" evidence="9">
    <location>
        <begin position="28"/>
        <end position="400"/>
    </location>
</feature>